<dbReference type="GO" id="GO:0030247">
    <property type="term" value="F:polysaccharide binding"/>
    <property type="evidence" value="ECO:0007669"/>
    <property type="project" value="UniProtKB-UniRule"/>
</dbReference>
<organism evidence="7 8">
    <name type="scientific">Brevibacillus laterosporus</name>
    <name type="common">Bacillus laterosporus</name>
    <dbReference type="NCBI Taxonomy" id="1465"/>
    <lineage>
        <taxon>Bacteria</taxon>
        <taxon>Bacillati</taxon>
        <taxon>Bacillota</taxon>
        <taxon>Bacilli</taxon>
        <taxon>Bacillales</taxon>
        <taxon>Paenibacillaceae</taxon>
        <taxon>Brevibacillus</taxon>
    </lineage>
</organism>
<dbReference type="GO" id="GO:0008843">
    <property type="term" value="F:endochitinase activity"/>
    <property type="evidence" value="ECO:0007669"/>
    <property type="project" value="UniProtKB-EC"/>
</dbReference>
<dbReference type="GO" id="GO:0006032">
    <property type="term" value="P:chitin catabolic process"/>
    <property type="evidence" value="ECO:0007669"/>
    <property type="project" value="UniProtKB-KW"/>
</dbReference>
<comment type="catalytic activity">
    <reaction evidence="1">
        <text>Random endo-hydrolysis of N-acetyl-beta-D-glucosaminide (1-&gt;4)-beta-linkages in chitin and chitodextrins.</text>
        <dbReference type="EC" id="3.2.1.14"/>
    </reaction>
</comment>
<proteinExistence type="predicted"/>
<dbReference type="PANTHER" id="PTHR11177">
    <property type="entry name" value="CHITINASE"/>
    <property type="match status" value="1"/>
</dbReference>
<keyword evidence="3" id="KW-0146">Chitin degradation</keyword>
<dbReference type="InterPro" id="IPR001223">
    <property type="entry name" value="Glyco_hydro18_cat"/>
</dbReference>
<evidence type="ECO:0000256" key="1">
    <source>
        <dbReference type="ARBA" id="ARBA00000822"/>
    </source>
</evidence>
<evidence type="ECO:0000256" key="3">
    <source>
        <dbReference type="ARBA" id="ARBA00023024"/>
    </source>
</evidence>
<dbReference type="Pfam" id="PF00553">
    <property type="entry name" value="CBM_2"/>
    <property type="match status" value="1"/>
</dbReference>
<accession>A0AAP3DDA4</accession>
<dbReference type="PANTHER" id="PTHR11177:SF317">
    <property type="entry name" value="CHITINASE 12-RELATED"/>
    <property type="match status" value="1"/>
</dbReference>
<comment type="caution">
    <text evidence="7">The sequence shown here is derived from an EMBL/GenBank/DDBJ whole genome shotgun (WGS) entry which is preliminary data.</text>
</comment>
<evidence type="ECO:0000259" key="5">
    <source>
        <dbReference type="PROSITE" id="PS51173"/>
    </source>
</evidence>
<evidence type="ECO:0000313" key="8">
    <source>
        <dbReference type="Proteomes" id="UP001077662"/>
    </source>
</evidence>
<dbReference type="EC" id="3.2.1.14" evidence="2"/>
<dbReference type="PROSITE" id="PS51910">
    <property type="entry name" value="GH18_2"/>
    <property type="match status" value="1"/>
</dbReference>
<dbReference type="InterPro" id="IPR012291">
    <property type="entry name" value="CBM2_carb-bd_dom_sf"/>
</dbReference>
<dbReference type="SMART" id="SM01063">
    <property type="entry name" value="CBM49"/>
    <property type="match status" value="1"/>
</dbReference>
<dbReference type="Pfam" id="PF00704">
    <property type="entry name" value="Glyco_hydro_18"/>
    <property type="match status" value="1"/>
</dbReference>
<evidence type="ECO:0000259" key="6">
    <source>
        <dbReference type="PROSITE" id="PS51910"/>
    </source>
</evidence>
<dbReference type="SUPFAM" id="SSF51445">
    <property type="entry name" value="(Trans)glycosidases"/>
    <property type="match status" value="1"/>
</dbReference>
<dbReference type="Proteomes" id="UP001077662">
    <property type="component" value="Unassembled WGS sequence"/>
</dbReference>
<keyword evidence="7" id="KW-0378">Hydrolase</keyword>
<dbReference type="InterPro" id="IPR001919">
    <property type="entry name" value="CBD2"/>
</dbReference>
<protein>
    <recommendedName>
        <fullName evidence="2">chitinase</fullName>
        <ecNumber evidence="2">3.2.1.14</ecNumber>
    </recommendedName>
</protein>
<keyword evidence="4" id="KW-0732">Signal</keyword>
<dbReference type="RefSeq" id="WP_258432962.1">
    <property type="nucleotide sequence ID" value="NZ_JANSGW010000005.1"/>
</dbReference>
<dbReference type="SUPFAM" id="SSF49384">
    <property type="entry name" value="Carbohydrate-binding domain"/>
    <property type="match status" value="1"/>
</dbReference>
<dbReference type="InterPro" id="IPR029070">
    <property type="entry name" value="Chitinase_insertion_sf"/>
</dbReference>
<dbReference type="InterPro" id="IPR008965">
    <property type="entry name" value="CBM2/CBM3_carb-bd_dom_sf"/>
</dbReference>
<dbReference type="GO" id="GO:0008061">
    <property type="term" value="F:chitin binding"/>
    <property type="evidence" value="ECO:0007669"/>
    <property type="project" value="InterPro"/>
</dbReference>
<dbReference type="AlphaFoldDB" id="A0AAP3DDA4"/>
<dbReference type="SUPFAM" id="SSF54556">
    <property type="entry name" value="Chitinase insertion domain"/>
    <property type="match status" value="1"/>
</dbReference>
<dbReference type="SMART" id="SM00636">
    <property type="entry name" value="Glyco_18"/>
    <property type="match status" value="1"/>
</dbReference>
<dbReference type="Gene3D" id="3.10.50.10">
    <property type="match status" value="1"/>
</dbReference>
<evidence type="ECO:0000313" key="7">
    <source>
        <dbReference type="EMBL" id="MCZ0806138.1"/>
    </source>
</evidence>
<sequence length="661" mass="73335">MKRFFSWLSTLLVLVAMLIPNTSFAENRSNSSTSDSKTAASPYNKRIVAYYPEWGIYAGHNNYTPAKIPWGKITHLNYAFADINMATGTIDYFDKYAATEALMDGATWGSPDAGTLGSIRKHKKQYPHVKTMISIGGWSRSAGFHDVAKTPEARAKFSKSVVDFIRQWQFDGADIDWEYPGFKRDPDKVDNPNDLGTPKADDTEKQTFTLLLKDLRKALTKAGQEDGKYYELTAAVGCGLDKIAKTEPDKYAQYLDFINVMTYDIHGAWENKTGHHSPLFPNPKEPYEELVKVNYNTAQALKNFEKYGIPKDKLIVGSPFYSRGWGQVKNDGPIPELPGLFASTVPESVKGIWDGGRNAGNNPYYHVKDVLEKDSSFKKYYDPVSKAPYIYSESKQQMFTYEDPTSLQEKVNFVNQNGYGGIIVWEVTGDPKEELISVIANGFKSGTTPTEYGAISLEVANQSYTFTPEITFNGAAYSVAFGQKKLVDQVPTGTYAITAKPFEDTTYKYSPIVKPATVQVAKGQTHTITIEYKQEPKGPIEPDPNKIQAKVDFQVTSQWDTGYNFTLVITNTGKTPISNWTLQFDYSGQLTSVWDATLTPGQNSYQVKPPSWATEIAPGKSLTLSGAGSGKASVPTNYKINGSPITGISTVAFGELIKERQ</sequence>
<gene>
    <name evidence="7" type="ORF">O0554_04265</name>
</gene>
<dbReference type="InterPro" id="IPR019028">
    <property type="entry name" value="CBM_49"/>
</dbReference>
<feature type="domain" description="CBM2" evidence="5">
    <location>
        <begin position="542"/>
        <end position="648"/>
    </location>
</feature>
<evidence type="ECO:0000256" key="4">
    <source>
        <dbReference type="SAM" id="SignalP"/>
    </source>
</evidence>
<name>A0AAP3DDA4_BRELA</name>
<dbReference type="Gene3D" id="2.60.40.290">
    <property type="match status" value="1"/>
</dbReference>
<dbReference type="InterPro" id="IPR011583">
    <property type="entry name" value="Chitinase_II/V-like_cat"/>
</dbReference>
<dbReference type="GO" id="GO:0005975">
    <property type="term" value="P:carbohydrate metabolic process"/>
    <property type="evidence" value="ECO:0007669"/>
    <property type="project" value="InterPro"/>
</dbReference>
<dbReference type="InterPro" id="IPR050314">
    <property type="entry name" value="Glycosyl_Hydrlase_18"/>
</dbReference>
<dbReference type="EMBL" id="JAPTNE010000005">
    <property type="protein sequence ID" value="MCZ0806138.1"/>
    <property type="molecule type" value="Genomic_DNA"/>
</dbReference>
<reference evidence="7" key="1">
    <citation type="submission" date="2022-09" db="EMBL/GenBank/DDBJ databases">
        <title>Genome analysis and characterization of larvicidal activity of Brevibacillus strains.</title>
        <authorList>
            <person name="Patrusheva E.V."/>
            <person name="Izotova A.O."/>
            <person name="Toshchakov S.V."/>
            <person name="Sineoky S.P."/>
        </authorList>
    </citation>
    <scope>NUCLEOTIDE SEQUENCE</scope>
    <source>
        <strain evidence="7">VKPM_B-13247</strain>
    </source>
</reference>
<keyword evidence="3" id="KW-0119">Carbohydrate metabolism</keyword>
<dbReference type="SMART" id="SM00637">
    <property type="entry name" value="CBD_II"/>
    <property type="match status" value="1"/>
</dbReference>
<keyword evidence="3" id="KW-0624">Polysaccharide degradation</keyword>
<dbReference type="Gene3D" id="3.20.20.80">
    <property type="entry name" value="Glycosidases"/>
    <property type="match status" value="1"/>
</dbReference>
<dbReference type="PROSITE" id="PS51173">
    <property type="entry name" value="CBM2"/>
    <property type="match status" value="1"/>
</dbReference>
<feature type="chain" id="PRO_5042846680" description="chitinase" evidence="4">
    <location>
        <begin position="26"/>
        <end position="661"/>
    </location>
</feature>
<dbReference type="CDD" id="cd06548">
    <property type="entry name" value="GH18_chitinase"/>
    <property type="match status" value="1"/>
</dbReference>
<feature type="domain" description="GH18" evidence="6">
    <location>
        <begin position="45"/>
        <end position="446"/>
    </location>
</feature>
<feature type="signal peptide" evidence="4">
    <location>
        <begin position="1"/>
        <end position="25"/>
    </location>
</feature>
<evidence type="ECO:0000256" key="2">
    <source>
        <dbReference type="ARBA" id="ARBA00012729"/>
    </source>
</evidence>
<dbReference type="InterPro" id="IPR017853">
    <property type="entry name" value="GH"/>
</dbReference>